<dbReference type="EMBL" id="CAJVPT010008388">
    <property type="protein sequence ID" value="CAG8551395.1"/>
    <property type="molecule type" value="Genomic_DNA"/>
</dbReference>
<name>A0ACA9LUI6_9GLOM</name>
<keyword evidence="2" id="KW-1185">Reference proteome</keyword>
<proteinExistence type="predicted"/>
<dbReference type="Proteomes" id="UP000789525">
    <property type="component" value="Unassembled WGS sequence"/>
</dbReference>
<evidence type="ECO:0000313" key="2">
    <source>
        <dbReference type="Proteomes" id="UP000789525"/>
    </source>
</evidence>
<evidence type="ECO:0000313" key="1">
    <source>
        <dbReference type="EMBL" id="CAG8551395.1"/>
    </source>
</evidence>
<organism evidence="1 2">
    <name type="scientific">Acaulospora colombiana</name>
    <dbReference type="NCBI Taxonomy" id="27376"/>
    <lineage>
        <taxon>Eukaryota</taxon>
        <taxon>Fungi</taxon>
        <taxon>Fungi incertae sedis</taxon>
        <taxon>Mucoromycota</taxon>
        <taxon>Glomeromycotina</taxon>
        <taxon>Glomeromycetes</taxon>
        <taxon>Diversisporales</taxon>
        <taxon>Acaulosporaceae</taxon>
        <taxon>Acaulospora</taxon>
    </lineage>
</organism>
<reference evidence="1" key="1">
    <citation type="submission" date="2021-06" db="EMBL/GenBank/DDBJ databases">
        <authorList>
            <person name="Kallberg Y."/>
            <person name="Tangrot J."/>
            <person name="Rosling A."/>
        </authorList>
    </citation>
    <scope>NUCLEOTIDE SEQUENCE</scope>
    <source>
        <strain evidence="1">CL356</strain>
    </source>
</reference>
<comment type="caution">
    <text evidence="1">The sequence shown here is derived from an EMBL/GenBank/DDBJ whole genome shotgun (WGS) entry which is preliminary data.</text>
</comment>
<sequence length="74" mass="8847">MSYEIKRTTRAISQRVMLRDDENENDQHLLPIGNTMIIARPTAINNPHQEEDNMRNRRRERYEGVKISNSKRHT</sequence>
<accession>A0ACA9LUI6</accession>
<gene>
    <name evidence="1" type="ORF">ACOLOM_LOCUS4868</name>
</gene>
<protein>
    <submittedName>
        <fullName evidence="1">16693_t:CDS:1</fullName>
    </submittedName>
</protein>